<feature type="region of interest" description="Disordered" evidence="1">
    <location>
        <begin position="1"/>
        <end position="33"/>
    </location>
</feature>
<evidence type="ECO:0000313" key="4">
    <source>
        <dbReference type="Proteomes" id="UP000472676"/>
    </source>
</evidence>
<dbReference type="Pfam" id="PF00781">
    <property type="entry name" value="DAGK_cat"/>
    <property type="match status" value="1"/>
</dbReference>
<protein>
    <recommendedName>
        <fullName evidence="2">DAGKc domain-containing protein</fullName>
    </recommendedName>
</protein>
<gene>
    <name evidence="3" type="ORF">G7Y85_02555</name>
</gene>
<organism evidence="3 4">
    <name type="scientific">Solimonas terrae</name>
    <dbReference type="NCBI Taxonomy" id="1396819"/>
    <lineage>
        <taxon>Bacteria</taxon>
        <taxon>Pseudomonadati</taxon>
        <taxon>Pseudomonadota</taxon>
        <taxon>Gammaproteobacteria</taxon>
        <taxon>Nevskiales</taxon>
        <taxon>Nevskiaceae</taxon>
        <taxon>Solimonas</taxon>
    </lineage>
</organism>
<reference evidence="3 4" key="1">
    <citation type="journal article" date="2014" name="Int. J. Syst. Evol. Microbiol.">
        <title>Solimonas terrae sp. nov., isolated from soil.</title>
        <authorList>
            <person name="Kim S.J."/>
            <person name="Moon J.Y."/>
            <person name="Weon H.Y."/>
            <person name="Ahn J.H."/>
            <person name="Chen W.M."/>
            <person name="Kwon S.W."/>
        </authorList>
    </citation>
    <scope>NUCLEOTIDE SEQUENCE [LARGE SCALE GENOMIC DNA]</scope>
    <source>
        <strain evidence="3 4">KIS83-12</strain>
    </source>
</reference>
<sequence length="312" mass="33909">MRAGLIHNPRSQRNRRGVDLRIPPTLPSASPGTPAELLDTLRDFASQGVELLIVSGGDGTLRDVTTLLPQAYGERLPRLSLLAAGNANTVASDVGSAGFGADALQRVLRAAQENRFRRSECRPMLRVSWPDRDVSPVLGFFGGAAVLARATRHANEKVLTQGVTHKASVLVTVAVAVWRAVKGQPGWLGAEAMAITVDDAAPLDGARFLFLVTTLNKLMMGLWPFWGDEDRTAPLRYLDIDSPPRKLWRSLRAVLRGRPTAQILSNGYRSGRAEHIRIHCEEPMVIDGEVFMPGPAAIVEFGRGPTVEFVTP</sequence>
<dbReference type="Gene3D" id="3.40.50.10330">
    <property type="entry name" value="Probable inorganic polyphosphate/atp-NAD kinase, domain 1"/>
    <property type="match status" value="1"/>
</dbReference>
<dbReference type="InterPro" id="IPR017438">
    <property type="entry name" value="ATP-NAD_kinase_N"/>
</dbReference>
<evidence type="ECO:0000259" key="2">
    <source>
        <dbReference type="Pfam" id="PF00781"/>
    </source>
</evidence>
<accession>A0A6M2BN85</accession>
<dbReference type="InterPro" id="IPR001206">
    <property type="entry name" value="Diacylglycerol_kinase_cat_dom"/>
</dbReference>
<dbReference type="InterPro" id="IPR016064">
    <property type="entry name" value="NAD/diacylglycerol_kinase_sf"/>
</dbReference>
<feature type="domain" description="DAGKc" evidence="2">
    <location>
        <begin position="34"/>
        <end position="110"/>
    </location>
</feature>
<dbReference type="Proteomes" id="UP000472676">
    <property type="component" value="Unassembled WGS sequence"/>
</dbReference>
<evidence type="ECO:0000313" key="3">
    <source>
        <dbReference type="EMBL" id="NGY03635.1"/>
    </source>
</evidence>
<evidence type="ECO:0000256" key="1">
    <source>
        <dbReference type="SAM" id="MobiDB-lite"/>
    </source>
</evidence>
<comment type="caution">
    <text evidence="3">The sequence shown here is derived from an EMBL/GenBank/DDBJ whole genome shotgun (WGS) entry which is preliminary data.</text>
</comment>
<dbReference type="EMBL" id="JAAMOW010000001">
    <property type="protein sequence ID" value="NGY03635.1"/>
    <property type="molecule type" value="Genomic_DNA"/>
</dbReference>
<keyword evidence="4" id="KW-1185">Reference proteome</keyword>
<proteinExistence type="predicted"/>
<dbReference type="AlphaFoldDB" id="A0A6M2BN85"/>
<name>A0A6M2BN85_9GAMM</name>
<dbReference type="SUPFAM" id="SSF111331">
    <property type="entry name" value="NAD kinase/diacylglycerol kinase-like"/>
    <property type="match status" value="1"/>
</dbReference>
<dbReference type="GO" id="GO:0016301">
    <property type="term" value="F:kinase activity"/>
    <property type="evidence" value="ECO:0007669"/>
    <property type="project" value="InterPro"/>
</dbReference>
<dbReference type="RefSeq" id="WP_166251211.1">
    <property type="nucleotide sequence ID" value="NZ_JAAMOW010000001.1"/>
</dbReference>